<dbReference type="Proteomes" id="UP000814140">
    <property type="component" value="Unassembled WGS sequence"/>
</dbReference>
<proteinExistence type="predicted"/>
<name>A0ACB8T9C1_9AGAM</name>
<organism evidence="1 2">
    <name type="scientific">Artomyces pyxidatus</name>
    <dbReference type="NCBI Taxonomy" id="48021"/>
    <lineage>
        <taxon>Eukaryota</taxon>
        <taxon>Fungi</taxon>
        <taxon>Dikarya</taxon>
        <taxon>Basidiomycota</taxon>
        <taxon>Agaricomycotina</taxon>
        <taxon>Agaricomycetes</taxon>
        <taxon>Russulales</taxon>
        <taxon>Auriscalpiaceae</taxon>
        <taxon>Artomyces</taxon>
    </lineage>
</organism>
<evidence type="ECO:0000313" key="1">
    <source>
        <dbReference type="EMBL" id="KAI0064763.1"/>
    </source>
</evidence>
<evidence type="ECO:0000313" key="2">
    <source>
        <dbReference type="Proteomes" id="UP000814140"/>
    </source>
</evidence>
<protein>
    <submittedName>
        <fullName evidence="1">SART-1-domain-containing protein</fullName>
    </submittedName>
</protein>
<reference evidence="1" key="2">
    <citation type="journal article" date="2022" name="New Phytol.">
        <title>Evolutionary transition to the ectomycorrhizal habit in the genomes of a hyperdiverse lineage of mushroom-forming fungi.</title>
        <authorList>
            <person name="Looney B."/>
            <person name="Miyauchi S."/>
            <person name="Morin E."/>
            <person name="Drula E."/>
            <person name="Courty P.E."/>
            <person name="Kohler A."/>
            <person name="Kuo A."/>
            <person name="LaButti K."/>
            <person name="Pangilinan J."/>
            <person name="Lipzen A."/>
            <person name="Riley R."/>
            <person name="Andreopoulos W."/>
            <person name="He G."/>
            <person name="Johnson J."/>
            <person name="Nolan M."/>
            <person name="Tritt A."/>
            <person name="Barry K.W."/>
            <person name="Grigoriev I.V."/>
            <person name="Nagy L.G."/>
            <person name="Hibbett D."/>
            <person name="Henrissat B."/>
            <person name="Matheny P.B."/>
            <person name="Labbe J."/>
            <person name="Martin F.M."/>
        </authorList>
    </citation>
    <scope>NUCLEOTIDE SEQUENCE</scope>
    <source>
        <strain evidence="1">HHB10654</strain>
    </source>
</reference>
<sequence>MESAISLEETNKIRISLGLKPLTEDPEPPSDKDKEAAKLREQAVKDADAKRIQERIAKVRNKRELNASLKGSTLGDPDADTDDALKWIKKSKKREKELAKKRQAELESMDKVFQAEYTEKDLEGIKVSHDFEELEDGEARILTLKDSRILDNEDDELQNVEMAEQEKTKERNELKIKKRDYTGYDDDEFVDGRQGMKRSVLAKYDEFLEGPKETGFRLGAAIPSSSATARIEKDQEVMSVNKSLLSIDYDKNLEMSDYLQKGDVGFKKPKTKKKRPSRRVTEDSEIAPTDAADQMDVDTKPIVPRERNLDANFVDDDELQAALARSRRAKIKAKKVSPEEIARKIAEERARSEHPVDADVIKVEDDDEDGDVTGLVFDDTSEFVRAITYDPVAVKKEPTETRAVAGPSTQPDVVKDEPMDVEELEAGEVVVKEEDEEAMLNAIEDAIRTTEAQERADGANAEVGTAAEQTFSSGMASTLNILRQQGILATPAADQKERERIQLQRDLWLAEQRRRVAERELDKLKSRGSNKDQAQREYENRLREQQEARANLEAFKNYKPDVNIVYYDEFGRTLTPKEAWKALSHKFHGKTSGKMKTEKRLKKIAEEKKKEAMASGDTPLSMNKAFQMRQEKTGQAHFVLSVGNRGAVPQAAEFLDPQPLSKGKTEKAKGKKKESTKSTSHAQDNGFITLPAPQINYSASASPAPTGMEMGSPAPRPGFSRIASAMVSEAPSSGGTPVPAERSKVAFGLKRKAGEEALGTPPPKTVRH</sequence>
<keyword evidence="2" id="KW-1185">Reference proteome</keyword>
<reference evidence="1" key="1">
    <citation type="submission" date="2021-03" db="EMBL/GenBank/DDBJ databases">
        <authorList>
            <consortium name="DOE Joint Genome Institute"/>
            <person name="Ahrendt S."/>
            <person name="Looney B.P."/>
            <person name="Miyauchi S."/>
            <person name="Morin E."/>
            <person name="Drula E."/>
            <person name="Courty P.E."/>
            <person name="Chicoki N."/>
            <person name="Fauchery L."/>
            <person name="Kohler A."/>
            <person name="Kuo A."/>
            <person name="Labutti K."/>
            <person name="Pangilinan J."/>
            <person name="Lipzen A."/>
            <person name="Riley R."/>
            <person name="Andreopoulos W."/>
            <person name="He G."/>
            <person name="Johnson J."/>
            <person name="Barry K.W."/>
            <person name="Grigoriev I.V."/>
            <person name="Nagy L."/>
            <person name="Hibbett D."/>
            <person name="Henrissat B."/>
            <person name="Matheny P.B."/>
            <person name="Labbe J."/>
            <person name="Martin F."/>
        </authorList>
    </citation>
    <scope>NUCLEOTIDE SEQUENCE</scope>
    <source>
        <strain evidence="1">HHB10654</strain>
    </source>
</reference>
<comment type="caution">
    <text evidence="1">The sequence shown here is derived from an EMBL/GenBank/DDBJ whole genome shotgun (WGS) entry which is preliminary data.</text>
</comment>
<dbReference type="EMBL" id="MU277197">
    <property type="protein sequence ID" value="KAI0064763.1"/>
    <property type="molecule type" value="Genomic_DNA"/>
</dbReference>
<gene>
    <name evidence="1" type="ORF">BV25DRAFT_1799670</name>
</gene>
<accession>A0ACB8T9C1</accession>